<gene>
    <name evidence="8" type="ORF">ADUPG1_007564</name>
</gene>
<comment type="caution">
    <text evidence="8">The sequence shown here is derived from an EMBL/GenBank/DDBJ whole genome shotgun (WGS) entry which is preliminary data.</text>
</comment>
<dbReference type="Proteomes" id="UP001057375">
    <property type="component" value="Unassembled WGS sequence"/>
</dbReference>
<organism evidence="8 9">
    <name type="scientific">Aduncisulcus paluster</name>
    <dbReference type="NCBI Taxonomy" id="2918883"/>
    <lineage>
        <taxon>Eukaryota</taxon>
        <taxon>Metamonada</taxon>
        <taxon>Carpediemonas-like organisms</taxon>
        <taxon>Aduncisulcus</taxon>
    </lineage>
</organism>
<evidence type="ECO:0000256" key="5">
    <source>
        <dbReference type="ARBA" id="ARBA00033352"/>
    </source>
</evidence>
<evidence type="ECO:0000313" key="8">
    <source>
        <dbReference type="EMBL" id="GKT33916.1"/>
    </source>
</evidence>
<dbReference type="Gene3D" id="2.30.110.10">
    <property type="entry name" value="Electron Transport, Fmn-binding Protein, Chain A"/>
    <property type="match status" value="1"/>
</dbReference>
<protein>
    <recommendedName>
        <fullName evidence="5">Seryl-tRNA(Ser/Sec) synthetase</fullName>
    </recommendedName>
</protein>
<dbReference type="InterPro" id="IPR045864">
    <property type="entry name" value="aa-tRNA-synth_II/BPL/LPL"/>
</dbReference>
<evidence type="ECO:0000256" key="6">
    <source>
        <dbReference type="ARBA" id="ARBA00047929"/>
    </source>
</evidence>
<keyword evidence="9" id="KW-1185">Reference proteome</keyword>
<dbReference type="InterPro" id="IPR012349">
    <property type="entry name" value="Split_barrel_FMN-bd"/>
</dbReference>
<evidence type="ECO:0000256" key="3">
    <source>
        <dbReference type="ARBA" id="ARBA00022490"/>
    </source>
</evidence>
<accession>A0ABQ5KPP0</accession>
<dbReference type="Pfam" id="PF18985">
    <property type="entry name" value="DUF5718"/>
    <property type="match status" value="1"/>
</dbReference>
<comment type="similarity">
    <text evidence="2">Belongs to the class-II aminoacyl-tRNA synthetase family. Type-1 seryl-tRNA synthetase subfamily.</text>
</comment>
<proteinExistence type="inferred from homology"/>
<evidence type="ECO:0000256" key="4">
    <source>
        <dbReference type="ARBA" id="ARBA00022917"/>
    </source>
</evidence>
<keyword evidence="3" id="KW-0963">Cytoplasm</keyword>
<evidence type="ECO:0000256" key="7">
    <source>
        <dbReference type="ARBA" id="ARBA00048823"/>
    </source>
</evidence>
<dbReference type="PANTHER" id="PTHR43697:SF1">
    <property type="entry name" value="SERINE--TRNA LIGASE"/>
    <property type="match status" value="1"/>
</dbReference>
<keyword evidence="4" id="KW-0648">Protein biosynthesis</keyword>
<evidence type="ECO:0000313" key="9">
    <source>
        <dbReference type="Proteomes" id="UP001057375"/>
    </source>
</evidence>
<reference evidence="8" key="1">
    <citation type="submission" date="2022-03" db="EMBL/GenBank/DDBJ databases">
        <title>Draft genome sequence of Aduncisulcus paluster, a free-living microaerophilic Fornicata.</title>
        <authorList>
            <person name="Yuyama I."/>
            <person name="Kume K."/>
            <person name="Tamura T."/>
            <person name="Inagaki Y."/>
            <person name="Hashimoto T."/>
        </authorList>
    </citation>
    <scope>NUCLEOTIDE SEQUENCE</scope>
    <source>
        <strain evidence="8">NY0171</strain>
    </source>
</reference>
<evidence type="ECO:0000256" key="2">
    <source>
        <dbReference type="ARBA" id="ARBA00010728"/>
    </source>
</evidence>
<dbReference type="InterPro" id="IPR043776">
    <property type="entry name" value="DUF5718"/>
</dbReference>
<comment type="pathway">
    <text evidence="1">Aminoacyl-tRNA biosynthesis; selenocysteinyl-tRNA(Sec) biosynthesis; L-seryl-tRNA(Sec) from L-serine and tRNA(Sec): step 1/1.</text>
</comment>
<comment type="catalytic activity">
    <reaction evidence="6">
        <text>tRNA(Sec) + L-serine + ATP = L-seryl-tRNA(Sec) + AMP + diphosphate + H(+)</text>
        <dbReference type="Rhea" id="RHEA:42580"/>
        <dbReference type="Rhea" id="RHEA-COMP:9742"/>
        <dbReference type="Rhea" id="RHEA-COMP:10128"/>
        <dbReference type="ChEBI" id="CHEBI:15378"/>
        <dbReference type="ChEBI" id="CHEBI:30616"/>
        <dbReference type="ChEBI" id="CHEBI:33019"/>
        <dbReference type="ChEBI" id="CHEBI:33384"/>
        <dbReference type="ChEBI" id="CHEBI:78442"/>
        <dbReference type="ChEBI" id="CHEBI:78533"/>
        <dbReference type="ChEBI" id="CHEBI:456215"/>
        <dbReference type="EC" id="6.1.1.11"/>
    </reaction>
</comment>
<feature type="non-terminal residue" evidence="8">
    <location>
        <position position="373"/>
    </location>
</feature>
<dbReference type="SUPFAM" id="SSF55681">
    <property type="entry name" value="Class II aaRS and biotin synthetases"/>
    <property type="match status" value="1"/>
</dbReference>
<name>A0ABQ5KPP0_9EUKA</name>
<dbReference type="EMBL" id="BQXS01010609">
    <property type="protein sequence ID" value="GKT33916.1"/>
    <property type="molecule type" value="Genomic_DNA"/>
</dbReference>
<dbReference type="Gene3D" id="3.30.930.10">
    <property type="entry name" value="Bira Bifunctional Protein, Domain 2"/>
    <property type="match status" value="1"/>
</dbReference>
<dbReference type="PANTHER" id="PTHR43697">
    <property type="entry name" value="SERYL-TRNA SYNTHETASE"/>
    <property type="match status" value="1"/>
</dbReference>
<comment type="catalytic activity">
    <reaction evidence="7">
        <text>tRNA(Ser) + L-serine + ATP = L-seryl-tRNA(Ser) + AMP + diphosphate + H(+)</text>
        <dbReference type="Rhea" id="RHEA:12292"/>
        <dbReference type="Rhea" id="RHEA-COMP:9669"/>
        <dbReference type="Rhea" id="RHEA-COMP:9703"/>
        <dbReference type="ChEBI" id="CHEBI:15378"/>
        <dbReference type="ChEBI" id="CHEBI:30616"/>
        <dbReference type="ChEBI" id="CHEBI:33019"/>
        <dbReference type="ChEBI" id="CHEBI:33384"/>
        <dbReference type="ChEBI" id="CHEBI:78442"/>
        <dbReference type="ChEBI" id="CHEBI:78533"/>
        <dbReference type="ChEBI" id="CHEBI:456215"/>
        <dbReference type="EC" id="6.1.1.11"/>
    </reaction>
</comment>
<sequence>MTSTSNCTTFQARRLAVRYRDENGKPQTAATLNGTLATTRWLVAILENHQQPDGSVRVPAAKMFDVELNELRGWFGFGVAGNFAGHLEQAGESADFVNVASNGVAPKGIFPWYVPGDEGFLGQFPLSQDETVLPESDTPLNLQIEPEVGLACRVHWRGDVVASLEPFALGAFNDCSIRRPNAPKISHKKNWGAASKGHAYGVDSPLLGYSYYGEVLLDWITERLDNQKGSSDTPLEDVGALMVAAGHPEHVLIGIGATKYTALGESTYLQAGDEAVVRVYGTDSGEASELRQRRRGMTEGVTSDTYRELSENGVQKHNNRMIGLLRENGGKLPGVSDDEMPVLIVTITGAKSGIERLTPLGYFEHRGRRFIVG</sequence>
<evidence type="ECO:0000256" key="1">
    <source>
        <dbReference type="ARBA" id="ARBA00005045"/>
    </source>
</evidence>